<name>A0A0D5YW38_9FLAO</name>
<dbReference type="Proteomes" id="UP000032726">
    <property type="component" value="Chromosome"/>
</dbReference>
<dbReference type="PROSITE" id="PS51257">
    <property type="entry name" value="PROKAR_LIPOPROTEIN"/>
    <property type="match status" value="1"/>
</dbReference>
<evidence type="ECO:0008006" key="3">
    <source>
        <dbReference type="Google" id="ProtNLM"/>
    </source>
</evidence>
<evidence type="ECO:0000313" key="2">
    <source>
        <dbReference type="Proteomes" id="UP000032726"/>
    </source>
</evidence>
<sequence length="148" mass="16889">MVRLVFLILLMGMLSCKSQKSQQMADNTNDGLTLLVEDGYSGVENFESMVVRDQKTLNSFFAKINRTRKPGIPVPEVDFNKEMVIIVCSGEQKRIKMPRLSKKDENDKEIVLAVKNEAVDKNNLKELVSTPFSVYKIPMSEKEIIFQK</sequence>
<reference evidence="1 2" key="1">
    <citation type="submission" date="2015-03" db="EMBL/GenBank/DDBJ databases">
        <title>Complete genome sequence of Muricauda lutaonensis CC-HSB-11T, isolated from a coastal hot spring.</title>
        <authorList>
            <person name="Kim K.M."/>
        </authorList>
    </citation>
    <scope>NUCLEOTIDE SEQUENCE [LARGE SCALE GENOMIC DNA]</scope>
    <source>
        <strain evidence="1 2">CC-HSB-11</strain>
    </source>
</reference>
<dbReference type="STRING" id="516051.VC82_2483"/>
<gene>
    <name evidence="1" type="ORF">VC82_2483</name>
</gene>
<proteinExistence type="predicted"/>
<dbReference type="AlphaFoldDB" id="A0A0D5YW38"/>
<evidence type="ECO:0000313" key="1">
    <source>
        <dbReference type="EMBL" id="AKA36058.1"/>
    </source>
</evidence>
<accession>A0A0D5YW38</accession>
<dbReference type="KEGG" id="mlt:VC82_2483"/>
<organism evidence="1 2">
    <name type="scientific">Flagellimonas lutaonensis</name>
    <dbReference type="NCBI Taxonomy" id="516051"/>
    <lineage>
        <taxon>Bacteria</taxon>
        <taxon>Pseudomonadati</taxon>
        <taxon>Bacteroidota</taxon>
        <taxon>Flavobacteriia</taxon>
        <taxon>Flavobacteriales</taxon>
        <taxon>Flavobacteriaceae</taxon>
        <taxon>Flagellimonas</taxon>
    </lineage>
</organism>
<dbReference type="EMBL" id="CP011071">
    <property type="protein sequence ID" value="AKA36058.1"/>
    <property type="molecule type" value="Genomic_DNA"/>
</dbReference>
<protein>
    <recommendedName>
        <fullName evidence="3">Lipoprotein</fullName>
    </recommendedName>
</protein>
<dbReference type="HOGENOM" id="CLU_149183_0_0_10"/>
<keyword evidence="2" id="KW-1185">Reference proteome</keyword>